<dbReference type="InterPro" id="IPR036570">
    <property type="entry name" value="HORMA_dom_sf"/>
</dbReference>
<gene>
    <name evidence="4" type="primary">ATG13_1</name>
    <name evidence="4" type="ORF">VNI00_000196</name>
</gene>
<organism evidence="4 5">
    <name type="scientific">Paramarasmius palmivorus</name>
    <dbReference type="NCBI Taxonomy" id="297713"/>
    <lineage>
        <taxon>Eukaryota</taxon>
        <taxon>Fungi</taxon>
        <taxon>Dikarya</taxon>
        <taxon>Basidiomycota</taxon>
        <taxon>Agaricomycotina</taxon>
        <taxon>Agaricomycetes</taxon>
        <taxon>Agaricomycetidae</taxon>
        <taxon>Agaricales</taxon>
        <taxon>Marasmiineae</taxon>
        <taxon>Marasmiaceae</taxon>
        <taxon>Paramarasmius</taxon>
    </lineage>
</organism>
<sequence length="133" mass="15172">MSNDDTQKADQIALHFYTKLFYVVNDARAIAEPRPQSKVDKWFNLENSRLGSLQQGSQRTLQIPFILTTTSPARNSGPVDYSRLDQYQVLVYNAPDTSRVRVEPVPKTVLLERWTLSFSPTTRGDYDTDESSV</sequence>
<dbReference type="Pfam" id="PF10033">
    <property type="entry name" value="ATG13"/>
    <property type="match status" value="1"/>
</dbReference>
<dbReference type="GO" id="GO:1990316">
    <property type="term" value="C:Atg1/ULK1 kinase complex"/>
    <property type="evidence" value="ECO:0007669"/>
    <property type="project" value="InterPro"/>
</dbReference>
<evidence type="ECO:0000313" key="4">
    <source>
        <dbReference type="EMBL" id="KAK7062708.1"/>
    </source>
</evidence>
<feature type="domain" description="Autophagy-related protein 13 N-terminal" evidence="3">
    <location>
        <begin position="15"/>
        <end position="126"/>
    </location>
</feature>
<evidence type="ECO:0000313" key="5">
    <source>
        <dbReference type="Proteomes" id="UP001383192"/>
    </source>
</evidence>
<dbReference type="Proteomes" id="UP001383192">
    <property type="component" value="Unassembled WGS sequence"/>
</dbReference>
<evidence type="ECO:0000256" key="2">
    <source>
        <dbReference type="RuleBase" id="RU361214"/>
    </source>
</evidence>
<dbReference type="Gene3D" id="3.30.900.10">
    <property type="entry name" value="HORMA domain"/>
    <property type="match status" value="1"/>
</dbReference>
<keyword evidence="2" id="KW-0072">Autophagy</keyword>
<dbReference type="GO" id="GO:0006914">
    <property type="term" value="P:autophagy"/>
    <property type="evidence" value="ECO:0007669"/>
    <property type="project" value="UniProtKB-KW"/>
</dbReference>
<dbReference type="EMBL" id="JAYKXP010000001">
    <property type="protein sequence ID" value="KAK7062708.1"/>
    <property type="molecule type" value="Genomic_DNA"/>
</dbReference>
<protein>
    <recommendedName>
        <fullName evidence="2">Autophagy-related protein 13</fullName>
    </recommendedName>
</protein>
<name>A0AAW0EGT9_9AGAR</name>
<keyword evidence="5" id="KW-1185">Reference proteome</keyword>
<comment type="caution">
    <text evidence="4">The sequence shown here is derived from an EMBL/GenBank/DDBJ whole genome shotgun (WGS) entry which is preliminary data.</text>
</comment>
<dbReference type="InterPro" id="IPR018731">
    <property type="entry name" value="Atg13_N"/>
</dbReference>
<accession>A0AAW0EGT9</accession>
<dbReference type="AlphaFoldDB" id="A0AAW0EGT9"/>
<evidence type="ECO:0000259" key="3">
    <source>
        <dbReference type="Pfam" id="PF10033"/>
    </source>
</evidence>
<comment type="similarity">
    <text evidence="1 2">Belongs to the ATG13 family. Fungi subfamily.</text>
</comment>
<reference evidence="4 5" key="1">
    <citation type="submission" date="2024-01" db="EMBL/GenBank/DDBJ databases">
        <title>A draft genome for a cacao thread blight-causing isolate of Paramarasmius palmivorus.</title>
        <authorList>
            <person name="Baruah I.K."/>
            <person name="Bukari Y."/>
            <person name="Amoako-Attah I."/>
            <person name="Meinhardt L.W."/>
            <person name="Bailey B.A."/>
            <person name="Cohen S.P."/>
        </authorList>
    </citation>
    <scope>NUCLEOTIDE SEQUENCE [LARGE SCALE GENOMIC DNA]</scope>
    <source>
        <strain evidence="4 5">GH-12</strain>
    </source>
</reference>
<evidence type="ECO:0000256" key="1">
    <source>
        <dbReference type="ARBA" id="ARBA00005246"/>
    </source>
</evidence>
<proteinExistence type="inferred from homology"/>